<evidence type="ECO:0000313" key="7">
    <source>
        <dbReference type="Ensembl" id="ENSEBUP00000025907.1"/>
    </source>
</evidence>
<sequence>MMPTRTAESLNPDGPAFQVPLVPQGLSRQEAIQQLGDALEILDRVSKDIFSRWVRSCYLKPRRRPNSGRVRDEASAIRSTLPGEGAIRRMQRNRLVEKLQFFHVTTGGSKQNDYEEAEEGLGALPKNLTSVGSLLLFNTLENPYKKYVMLDPLGGAVTRTRKALQEGQGKGPAAPPISIGQQEQMGNSYFYVPDLGEVPELDVPTYLPDLPGVADDLACTLDLGPGIAPSLLTATLPELPTFGNDAHPDPQHIKHFKKCVCGNAGALPSEVACPSNDRASLLESIRQAGGVGGAKLRNLSDRKLEKKKQKEQLSGEEEVFLSLSPRLPTTGSGVSTGGGGGAQEGPGGALARMVNSLPALPARPGGEAEDGGEDEWGE</sequence>
<comment type="similarity">
    <text evidence="3">Belongs to the WASH1 family.</text>
</comment>
<evidence type="ECO:0000259" key="6">
    <source>
        <dbReference type="Pfam" id="PF11945"/>
    </source>
</evidence>
<evidence type="ECO:0000313" key="8">
    <source>
        <dbReference type="Proteomes" id="UP000694388"/>
    </source>
</evidence>
<dbReference type="Proteomes" id="UP000694388">
    <property type="component" value="Unplaced"/>
</dbReference>
<dbReference type="AlphaFoldDB" id="A0A8C4R8U4"/>
<dbReference type="InterPro" id="IPR021854">
    <property type="entry name" value="WASH1_WAHD"/>
</dbReference>
<dbReference type="GO" id="GO:0043015">
    <property type="term" value="F:gamma-tubulin binding"/>
    <property type="evidence" value="ECO:0007669"/>
    <property type="project" value="TreeGrafter"/>
</dbReference>
<proteinExistence type="inferred from homology"/>
<feature type="compositionally biased region" description="Acidic residues" evidence="5">
    <location>
        <begin position="367"/>
        <end position="378"/>
    </location>
</feature>
<dbReference type="InterPro" id="IPR028290">
    <property type="entry name" value="WASH1"/>
</dbReference>
<comment type="subcellular location">
    <subcellularLocation>
        <location evidence="1">Early endosome membrane</location>
    </subcellularLocation>
    <subcellularLocation>
        <location evidence="2">Recycling endosome membrane</location>
    </subcellularLocation>
</comment>
<dbReference type="Pfam" id="PF11945">
    <property type="entry name" value="WASH_WAHD"/>
    <property type="match status" value="2"/>
</dbReference>
<dbReference type="GO" id="GO:0003779">
    <property type="term" value="F:actin binding"/>
    <property type="evidence" value="ECO:0007669"/>
    <property type="project" value="UniProtKB-KW"/>
</dbReference>
<dbReference type="PANTHER" id="PTHR23331">
    <property type="entry name" value="CXYORF1"/>
    <property type="match status" value="1"/>
</dbReference>
<keyword evidence="8" id="KW-1185">Reference proteome</keyword>
<dbReference type="GO" id="GO:0042147">
    <property type="term" value="P:retrograde transport, endosome to Golgi"/>
    <property type="evidence" value="ECO:0007669"/>
    <property type="project" value="TreeGrafter"/>
</dbReference>
<evidence type="ECO:0000256" key="4">
    <source>
        <dbReference type="ARBA" id="ARBA00023203"/>
    </source>
</evidence>
<protein>
    <submittedName>
        <fullName evidence="7">WAS protein family homolog 1</fullName>
    </submittedName>
</protein>
<evidence type="ECO:0000256" key="5">
    <source>
        <dbReference type="SAM" id="MobiDB-lite"/>
    </source>
</evidence>
<feature type="domain" description="WASH1 WAHD" evidence="6">
    <location>
        <begin position="16"/>
        <end position="54"/>
    </location>
</feature>
<feature type="region of interest" description="Disordered" evidence="5">
    <location>
        <begin position="303"/>
        <end position="378"/>
    </location>
</feature>
<keyword evidence="4" id="KW-0009">Actin-binding</keyword>
<evidence type="ECO:0000256" key="1">
    <source>
        <dbReference type="ARBA" id="ARBA00004146"/>
    </source>
</evidence>
<reference evidence="7" key="2">
    <citation type="submission" date="2025-09" db="UniProtKB">
        <authorList>
            <consortium name="Ensembl"/>
        </authorList>
    </citation>
    <scope>IDENTIFICATION</scope>
</reference>
<dbReference type="GO" id="GO:0055038">
    <property type="term" value="C:recycling endosome membrane"/>
    <property type="evidence" value="ECO:0007669"/>
    <property type="project" value="UniProtKB-SubCell"/>
</dbReference>
<feature type="domain" description="WASH1 WAHD" evidence="6">
    <location>
        <begin position="88"/>
        <end position="250"/>
    </location>
</feature>
<dbReference type="GO" id="GO:0006887">
    <property type="term" value="P:exocytosis"/>
    <property type="evidence" value="ECO:0007669"/>
    <property type="project" value="TreeGrafter"/>
</dbReference>
<dbReference type="PANTHER" id="PTHR23331:SF1">
    <property type="entry name" value="WASH COMPLEX SUBUNIT 1"/>
    <property type="match status" value="1"/>
</dbReference>
<dbReference type="GeneTree" id="ENSGT00390000016717"/>
<feature type="compositionally biased region" description="Gly residues" evidence="5">
    <location>
        <begin position="334"/>
        <end position="348"/>
    </location>
</feature>
<dbReference type="GO" id="GO:0034314">
    <property type="term" value="P:Arp2/3 complex-mediated actin nucleation"/>
    <property type="evidence" value="ECO:0007669"/>
    <property type="project" value="InterPro"/>
</dbReference>
<dbReference type="Ensembl" id="ENSEBUT00000026483.1">
    <property type="protein sequence ID" value="ENSEBUP00000025907.1"/>
    <property type="gene ID" value="ENSEBUG00000015967.1"/>
</dbReference>
<accession>A0A8C4R8U4</accession>
<feature type="compositionally biased region" description="Basic and acidic residues" evidence="5">
    <location>
        <begin position="303"/>
        <end position="313"/>
    </location>
</feature>
<dbReference type="GO" id="GO:0043014">
    <property type="term" value="F:alpha-tubulin binding"/>
    <property type="evidence" value="ECO:0007669"/>
    <property type="project" value="InterPro"/>
</dbReference>
<dbReference type="GO" id="GO:0005829">
    <property type="term" value="C:cytosol"/>
    <property type="evidence" value="ECO:0007669"/>
    <property type="project" value="GOC"/>
</dbReference>
<dbReference type="GO" id="GO:0071203">
    <property type="term" value="C:WASH complex"/>
    <property type="evidence" value="ECO:0007669"/>
    <property type="project" value="InterPro"/>
</dbReference>
<evidence type="ECO:0000256" key="3">
    <source>
        <dbReference type="ARBA" id="ARBA00005602"/>
    </source>
</evidence>
<organism evidence="7 8">
    <name type="scientific">Eptatretus burgeri</name>
    <name type="common">Inshore hagfish</name>
    <dbReference type="NCBI Taxonomy" id="7764"/>
    <lineage>
        <taxon>Eukaryota</taxon>
        <taxon>Metazoa</taxon>
        <taxon>Chordata</taxon>
        <taxon>Craniata</taxon>
        <taxon>Vertebrata</taxon>
        <taxon>Cyclostomata</taxon>
        <taxon>Myxini</taxon>
        <taxon>Myxiniformes</taxon>
        <taxon>Myxinidae</taxon>
        <taxon>Eptatretinae</taxon>
        <taxon>Eptatretus</taxon>
    </lineage>
</organism>
<dbReference type="OMA" id="SHQIYAS"/>
<dbReference type="GO" id="GO:0031901">
    <property type="term" value="C:early endosome membrane"/>
    <property type="evidence" value="ECO:0007669"/>
    <property type="project" value="UniProtKB-SubCell"/>
</dbReference>
<reference evidence="7" key="1">
    <citation type="submission" date="2025-08" db="UniProtKB">
        <authorList>
            <consortium name="Ensembl"/>
        </authorList>
    </citation>
    <scope>IDENTIFICATION</scope>
</reference>
<dbReference type="GO" id="GO:0032456">
    <property type="term" value="P:endocytic recycling"/>
    <property type="evidence" value="ECO:0007669"/>
    <property type="project" value="TreeGrafter"/>
</dbReference>
<name>A0A8C4R8U4_EPTBU</name>
<evidence type="ECO:0000256" key="2">
    <source>
        <dbReference type="ARBA" id="ARBA00004565"/>
    </source>
</evidence>